<dbReference type="EMBL" id="GGEC01088902">
    <property type="protein sequence ID" value="MBX69386.1"/>
    <property type="molecule type" value="Transcribed_RNA"/>
</dbReference>
<protein>
    <submittedName>
        <fullName evidence="1">Uncharacterized protein</fullName>
    </submittedName>
</protein>
<organism evidence="1">
    <name type="scientific">Rhizophora mucronata</name>
    <name type="common">Asiatic mangrove</name>
    <dbReference type="NCBI Taxonomy" id="61149"/>
    <lineage>
        <taxon>Eukaryota</taxon>
        <taxon>Viridiplantae</taxon>
        <taxon>Streptophyta</taxon>
        <taxon>Embryophyta</taxon>
        <taxon>Tracheophyta</taxon>
        <taxon>Spermatophyta</taxon>
        <taxon>Magnoliopsida</taxon>
        <taxon>eudicotyledons</taxon>
        <taxon>Gunneridae</taxon>
        <taxon>Pentapetalae</taxon>
        <taxon>rosids</taxon>
        <taxon>fabids</taxon>
        <taxon>Malpighiales</taxon>
        <taxon>Rhizophoraceae</taxon>
        <taxon>Rhizophora</taxon>
    </lineage>
</organism>
<reference evidence="1" key="1">
    <citation type="submission" date="2018-02" db="EMBL/GenBank/DDBJ databases">
        <title>Rhizophora mucronata_Transcriptome.</title>
        <authorList>
            <person name="Meera S.P."/>
            <person name="Sreeshan A."/>
            <person name="Augustine A."/>
        </authorList>
    </citation>
    <scope>NUCLEOTIDE SEQUENCE</scope>
    <source>
        <tissue evidence="1">Leaf</tissue>
    </source>
</reference>
<accession>A0A2P2QQR6</accession>
<name>A0A2P2QQR6_RHIMU</name>
<sequence length="33" mass="3897">MFWSPFNYCYSFAYVLLVGKNKTSITVVGHFLY</sequence>
<evidence type="ECO:0000313" key="1">
    <source>
        <dbReference type="EMBL" id="MBX69386.1"/>
    </source>
</evidence>
<proteinExistence type="predicted"/>
<dbReference type="AlphaFoldDB" id="A0A2P2QQR6"/>